<protein>
    <submittedName>
        <fullName evidence="1">Uncharacterized protein</fullName>
    </submittedName>
</protein>
<accession>A0A370GGS1</accession>
<dbReference type="AlphaFoldDB" id="A0A370GGS1"/>
<name>A0A370GGS1_9COXI</name>
<sequence length="544" mass="61501">MGQPLKKFIPLATTELIQRVNIVRSNYKNKNPSRLELIEILDTFQSLVGSIGQDETRSETETQEIAMGAWVYCLEIILQEYYLLSPEHKPGYVFNTGSTLYSILLEQLDINEENLLEDHDKLRYLEKFYYYFLNDENVDMGAAEALEKKQLSLSNIKKQSIELMKNILKRMSTEIAHTVNAIPTEQSIDNQMSHLHTDFKKDEEKGKYPYPFSLFQSQNENHEFLTQLAEALTHIKVVGEENLPPNTMSRAQKIKMGLLLYIMLLIENEYSWRSPTNDPLYVRCSKMLNVACVKNYNHSIKLACISALETFLSDKDCPVYLENYGRQNFKDKNLLQDVDAKLIDLRKGLENSRLNLQKSPPTSWPITKTMYGIGEMIGAAPGYGLGYVVGYTASETNKAVPTKIALSKGVSYIGTAFFGQTSGCLGFLAADFIVASTLTRAFAKVFEQIGKLLGGATLGMVGLTVELSWSGLQNLCNYFFHLHTKIDDPELISKVDPEIVKTLAGLPLAAFDKQEHINRLVYGESNLNFDAGQDDAVRRNFVFM</sequence>
<proteinExistence type="predicted"/>
<keyword evidence="2" id="KW-1185">Reference proteome</keyword>
<organism evidence="1 2">
    <name type="scientific">Aquicella lusitana</name>
    <dbReference type="NCBI Taxonomy" id="254246"/>
    <lineage>
        <taxon>Bacteria</taxon>
        <taxon>Pseudomonadati</taxon>
        <taxon>Pseudomonadota</taxon>
        <taxon>Gammaproteobacteria</taxon>
        <taxon>Legionellales</taxon>
        <taxon>Coxiellaceae</taxon>
        <taxon>Aquicella</taxon>
    </lineage>
</organism>
<evidence type="ECO:0000313" key="2">
    <source>
        <dbReference type="Proteomes" id="UP000254720"/>
    </source>
</evidence>
<dbReference type="OrthoDB" id="10009219at2"/>
<evidence type="ECO:0000313" key="1">
    <source>
        <dbReference type="EMBL" id="RDI42446.1"/>
    </source>
</evidence>
<dbReference type="RefSeq" id="WP_114834712.1">
    <property type="nucleotide sequence ID" value="NZ_LR699114.1"/>
</dbReference>
<reference evidence="1 2" key="1">
    <citation type="submission" date="2018-07" db="EMBL/GenBank/DDBJ databases">
        <title>Genomic Encyclopedia of Type Strains, Phase IV (KMG-IV): sequencing the most valuable type-strain genomes for metagenomic binning, comparative biology and taxonomic classification.</title>
        <authorList>
            <person name="Goeker M."/>
        </authorList>
    </citation>
    <scope>NUCLEOTIDE SEQUENCE [LARGE SCALE GENOMIC DNA]</scope>
    <source>
        <strain evidence="1 2">DSM 16500</strain>
    </source>
</reference>
<dbReference type="EMBL" id="QQAX01000015">
    <property type="protein sequence ID" value="RDI42446.1"/>
    <property type="molecule type" value="Genomic_DNA"/>
</dbReference>
<comment type="caution">
    <text evidence="1">The sequence shown here is derived from an EMBL/GenBank/DDBJ whole genome shotgun (WGS) entry which is preliminary data.</text>
</comment>
<gene>
    <name evidence="1" type="ORF">C8D86_11550</name>
</gene>
<dbReference type="Proteomes" id="UP000254720">
    <property type="component" value="Unassembled WGS sequence"/>
</dbReference>